<dbReference type="InterPro" id="IPR008984">
    <property type="entry name" value="SMAD_FHA_dom_sf"/>
</dbReference>
<dbReference type="InterPro" id="IPR000719">
    <property type="entry name" value="Prot_kinase_dom"/>
</dbReference>
<proteinExistence type="predicted"/>
<name>A0ABM0GXD2_SACKO</name>
<organism evidence="4 5">
    <name type="scientific">Saccoglossus kowalevskii</name>
    <name type="common">Acorn worm</name>
    <dbReference type="NCBI Taxonomy" id="10224"/>
    <lineage>
        <taxon>Eukaryota</taxon>
        <taxon>Metazoa</taxon>
        <taxon>Hemichordata</taxon>
        <taxon>Enteropneusta</taxon>
        <taxon>Harrimaniidae</taxon>
        <taxon>Saccoglossus</taxon>
    </lineage>
</organism>
<dbReference type="Pfam" id="PF00069">
    <property type="entry name" value="Pkinase"/>
    <property type="match status" value="1"/>
</dbReference>
<feature type="domain" description="FHA" evidence="2">
    <location>
        <begin position="71"/>
        <end position="128"/>
    </location>
</feature>
<accession>A0ABM0GXD2</accession>
<dbReference type="SMART" id="SM00220">
    <property type="entry name" value="S_TKc"/>
    <property type="match status" value="1"/>
</dbReference>
<dbReference type="SUPFAM" id="SSF49879">
    <property type="entry name" value="SMAD/FHA domain"/>
    <property type="match status" value="1"/>
</dbReference>
<dbReference type="CDD" id="cd22666">
    <property type="entry name" value="FHA_CHK2"/>
    <property type="match status" value="1"/>
</dbReference>
<feature type="region of interest" description="Disordered" evidence="1">
    <location>
        <begin position="456"/>
        <end position="519"/>
    </location>
</feature>
<dbReference type="Gene3D" id="3.30.200.20">
    <property type="entry name" value="Phosphorylase Kinase, domain 1"/>
    <property type="match status" value="1"/>
</dbReference>
<sequence>MSQNQSGHNTSSSLSSGGTLSSMETLPTQDVVDGDFDYDEAEEEDETTKIWGRLYPLGKGFEPLDLSKDEYLFGRDSSCDFSFDTKDLRKNSHFQALSKIHFRLYKEDGHVFIQDKSSNGTFINGDKIGKNKKQALANNDEIALAIKKNRAFVYMDNEGDQQNLPQDMKQKYTLSKLLGRGACGEVRLAFKKGTTKCEKFAVKIIQKKVFSIGGSVRKDNSNTVKEEVNILKELDHPCIISIEDVFETDDVLYIILELVEGGELFDRVVNSGKIDESTAKLMFYQMLVSTKYLHDRRITHRDLKPENVLLASDAHEPLIKITDFGLSKFVGEHSLMKTLCGTPTYLAPEVLTTAGMGGYDKTVDCWSLGVILFVMLGGYPPFSDEIKGMKLHDQVLNGHYSFPVQFWRNVSHDGIDLIKKLMTVDPKQRFTTTQALNHIWLKDEIMIKKAHKLMYPEADPKTNPKNESMMPPPAAPVCVAKKRHHPSTDSTDSEDSVSSTKRPSMDDDNEKTLNNTVFV</sequence>
<feature type="domain" description="Protein kinase" evidence="3">
    <location>
        <begin position="172"/>
        <end position="441"/>
    </location>
</feature>
<dbReference type="PROSITE" id="PS50011">
    <property type="entry name" value="PROTEIN_KINASE_DOM"/>
    <property type="match status" value="1"/>
</dbReference>
<dbReference type="RefSeq" id="XP_002739437.1">
    <property type="nucleotide sequence ID" value="XM_002739391.2"/>
</dbReference>
<evidence type="ECO:0000313" key="5">
    <source>
        <dbReference type="RefSeq" id="XP_002739437.1"/>
    </source>
</evidence>
<dbReference type="Proteomes" id="UP000694865">
    <property type="component" value="Unplaced"/>
</dbReference>
<feature type="region of interest" description="Disordered" evidence="1">
    <location>
        <begin position="1"/>
        <end position="44"/>
    </location>
</feature>
<dbReference type="InterPro" id="IPR008271">
    <property type="entry name" value="Ser/Thr_kinase_AS"/>
</dbReference>
<reference evidence="5" key="1">
    <citation type="submission" date="2025-08" db="UniProtKB">
        <authorList>
            <consortium name="RefSeq"/>
        </authorList>
    </citation>
    <scope>IDENTIFICATION</scope>
    <source>
        <tissue evidence="5">Testes</tissue>
    </source>
</reference>
<dbReference type="Gene3D" id="1.10.510.10">
    <property type="entry name" value="Transferase(Phosphotransferase) domain 1"/>
    <property type="match status" value="1"/>
</dbReference>
<evidence type="ECO:0000256" key="1">
    <source>
        <dbReference type="SAM" id="MobiDB-lite"/>
    </source>
</evidence>
<dbReference type="PROSITE" id="PS50006">
    <property type="entry name" value="FHA_DOMAIN"/>
    <property type="match status" value="1"/>
</dbReference>
<gene>
    <name evidence="5" type="primary">LOC100372241</name>
</gene>
<evidence type="ECO:0000259" key="2">
    <source>
        <dbReference type="PROSITE" id="PS50006"/>
    </source>
</evidence>
<keyword evidence="4" id="KW-1185">Reference proteome</keyword>
<protein>
    <submittedName>
        <fullName evidence="5">Serine/threonine-protein kinase Chk2-like</fullName>
    </submittedName>
</protein>
<dbReference type="Pfam" id="PF00498">
    <property type="entry name" value="FHA"/>
    <property type="match status" value="1"/>
</dbReference>
<dbReference type="GeneID" id="100372241"/>
<evidence type="ECO:0000313" key="4">
    <source>
        <dbReference type="Proteomes" id="UP000694865"/>
    </source>
</evidence>
<dbReference type="Gene3D" id="2.60.200.20">
    <property type="match status" value="1"/>
</dbReference>
<evidence type="ECO:0000259" key="3">
    <source>
        <dbReference type="PROSITE" id="PS50011"/>
    </source>
</evidence>
<dbReference type="InterPro" id="IPR000253">
    <property type="entry name" value="FHA_dom"/>
</dbReference>
<dbReference type="SUPFAM" id="SSF56112">
    <property type="entry name" value="Protein kinase-like (PK-like)"/>
    <property type="match status" value="1"/>
</dbReference>
<dbReference type="PANTHER" id="PTHR24347">
    <property type="entry name" value="SERINE/THREONINE-PROTEIN KINASE"/>
    <property type="match status" value="1"/>
</dbReference>
<dbReference type="SMART" id="SM00240">
    <property type="entry name" value="FHA"/>
    <property type="match status" value="1"/>
</dbReference>
<dbReference type="InterPro" id="IPR011009">
    <property type="entry name" value="Kinase-like_dom_sf"/>
</dbReference>
<dbReference type="PROSITE" id="PS00108">
    <property type="entry name" value="PROTEIN_KINASE_ST"/>
    <property type="match status" value="1"/>
</dbReference>
<feature type="compositionally biased region" description="Low complexity" evidence="1">
    <location>
        <begin position="10"/>
        <end position="22"/>
    </location>
</feature>
<feature type="compositionally biased region" description="Acidic residues" evidence="1">
    <location>
        <begin position="32"/>
        <end position="44"/>
    </location>
</feature>